<dbReference type="AlphaFoldDB" id="X0RTG3"/>
<sequence>WCEGKGCYGTDNVCRSCLDKYNDDEERWGLELEVEAGREAEETLKEMNMVEVTTAGHIKVGGWFCLEIVPGHRRWFRRVGSLLLKAGITLPDVLPDAVTGLPTRSHQNSIIVQEQFTGQFSFLECAVEVTLPRQSRAD</sequence>
<organism evidence="1">
    <name type="scientific">marine sediment metagenome</name>
    <dbReference type="NCBI Taxonomy" id="412755"/>
    <lineage>
        <taxon>unclassified sequences</taxon>
        <taxon>metagenomes</taxon>
        <taxon>ecological metagenomes</taxon>
    </lineage>
</organism>
<proteinExistence type="predicted"/>
<reference evidence="1" key="1">
    <citation type="journal article" date="2014" name="Front. Microbiol.">
        <title>High frequency of phylogenetically diverse reductive dehalogenase-homologous genes in deep subseafloor sedimentary metagenomes.</title>
        <authorList>
            <person name="Kawai M."/>
            <person name="Futagami T."/>
            <person name="Toyoda A."/>
            <person name="Takaki Y."/>
            <person name="Nishi S."/>
            <person name="Hori S."/>
            <person name="Arai W."/>
            <person name="Tsubouchi T."/>
            <person name="Morono Y."/>
            <person name="Uchiyama I."/>
            <person name="Ito T."/>
            <person name="Fujiyama A."/>
            <person name="Inagaki F."/>
            <person name="Takami H."/>
        </authorList>
    </citation>
    <scope>NUCLEOTIDE SEQUENCE</scope>
    <source>
        <strain evidence="1">Expedition CK06-06</strain>
    </source>
</reference>
<protein>
    <submittedName>
        <fullName evidence="1">Uncharacterized protein</fullName>
    </submittedName>
</protein>
<gene>
    <name evidence="1" type="ORF">S01H1_10499</name>
</gene>
<accession>X0RTG3</accession>
<feature type="non-terminal residue" evidence="1">
    <location>
        <position position="1"/>
    </location>
</feature>
<comment type="caution">
    <text evidence="1">The sequence shown here is derived from an EMBL/GenBank/DDBJ whole genome shotgun (WGS) entry which is preliminary data.</text>
</comment>
<evidence type="ECO:0000313" key="1">
    <source>
        <dbReference type="EMBL" id="GAF72139.1"/>
    </source>
</evidence>
<name>X0RTG3_9ZZZZ</name>
<dbReference type="EMBL" id="BARS01005356">
    <property type="protein sequence ID" value="GAF72139.1"/>
    <property type="molecule type" value="Genomic_DNA"/>
</dbReference>